<dbReference type="InterPro" id="IPR002716">
    <property type="entry name" value="PIN_dom"/>
</dbReference>
<dbReference type="CDD" id="cd09854">
    <property type="entry name" value="PIN_VapC-like"/>
    <property type="match status" value="1"/>
</dbReference>
<dbReference type="OrthoDB" id="1148871at2"/>
<accession>A0A4R6QDL6</accession>
<dbReference type="EMBL" id="SNXR01000012">
    <property type="protein sequence ID" value="TDP60287.1"/>
    <property type="molecule type" value="Genomic_DNA"/>
</dbReference>
<dbReference type="SUPFAM" id="SSF88723">
    <property type="entry name" value="PIN domain-like"/>
    <property type="match status" value="1"/>
</dbReference>
<dbReference type="InterPro" id="IPR029060">
    <property type="entry name" value="PIN-like_dom_sf"/>
</dbReference>
<dbReference type="Pfam" id="PF13470">
    <property type="entry name" value="PIN_3"/>
    <property type="match status" value="1"/>
</dbReference>
<evidence type="ECO:0000313" key="2">
    <source>
        <dbReference type="EMBL" id="TDP60287.1"/>
    </source>
</evidence>
<reference evidence="2 3" key="1">
    <citation type="submission" date="2019-03" db="EMBL/GenBank/DDBJ databases">
        <title>Genomic Encyclopedia of Archaeal and Bacterial Type Strains, Phase II (KMG-II): from individual species to whole genera.</title>
        <authorList>
            <person name="Goeker M."/>
        </authorList>
    </citation>
    <scope>NUCLEOTIDE SEQUENCE [LARGE SCALE GENOMIC DNA]</scope>
    <source>
        <strain evidence="2 3">DSM 25687</strain>
    </source>
</reference>
<comment type="caution">
    <text evidence="2">The sequence shown here is derived from an EMBL/GenBank/DDBJ whole genome shotgun (WGS) entry which is preliminary data.</text>
</comment>
<dbReference type="AlphaFoldDB" id="A0A4R6QDL6"/>
<keyword evidence="3" id="KW-1185">Reference proteome</keyword>
<feature type="domain" description="PIN" evidence="1">
    <location>
        <begin position="3"/>
        <end position="116"/>
    </location>
</feature>
<name>A0A4R6QDL6_9FLAO</name>
<dbReference type="RefSeq" id="WP_133532568.1">
    <property type="nucleotide sequence ID" value="NZ_SNXR01000012.1"/>
</dbReference>
<dbReference type="Gene3D" id="3.40.50.1010">
    <property type="entry name" value="5'-nuclease"/>
    <property type="match status" value="1"/>
</dbReference>
<organism evidence="2 3">
    <name type="scientific">Flavobacterium dankookense</name>
    <dbReference type="NCBI Taxonomy" id="706186"/>
    <lineage>
        <taxon>Bacteria</taxon>
        <taxon>Pseudomonadati</taxon>
        <taxon>Bacteroidota</taxon>
        <taxon>Flavobacteriia</taxon>
        <taxon>Flavobacteriales</taxon>
        <taxon>Flavobacteriaceae</taxon>
        <taxon>Flavobacterium</taxon>
    </lineage>
</organism>
<sequence length="139" mass="16143">MKKLFIDTNVLIDFLDKRNPFFYEIAKISSLAEDNQVRLVASSISFVNTFYVLGKKTENNRVIESLKKFRVICDVSSVDELVIDESLFSNFTDFEDAVQYYSAIQAKCDILITRNEKDFKNSEIPVMSPNKFLEIFNKK</sequence>
<protein>
    <submittedName>
        <fullName evidence="2">Putative nucleic acid-binding protein</fullName>
    </submittedName>
</protein>
<evidence type="ECO:0000259" key="1">
    <source>
        <dbReference type="Pfam" id="PF13470"/>
    </source>
</evidence>
<dbReference type="Proteomes" id="UP000295260">
    <property type="component" value="Unassembled WGS sequence"/>
</dbReference>
<evidence type="ECO:0000313" key="3">
    <source>
        <dbReference type="Proteomes" id="UP000295260"/>
    </source>
</evidence>
<proteinExistence type="predicted"/>
<gene>
    <name evidence="2" type="ORF">BC748_1269</name>
</gene>